<dbReference type="InterPro" id="IPR010982">
    <property type="entry name" value="Lambda_DNA-bd_dom_sf"/>
</dbReference>
<dbReference type="Gene3D" id="1.10.260.40">
    <property type="entry name" value="lambda repressor-like DNA-binding domains"/>
    <property type="match status" value="1"/>
</dbReference>
<name>A0ABX5QF27_9MICO</name>
<sequence>MGEPKLSQSLQQIVSVRVNHLIFINGLQQKELALRLAMSASTLNNKIHGKGSWGLEDAIALGEIFEVSIDYLIGKAPIEAAVPTQQKAPALARVEDLRPTD</sequence>
<dbReference type="EMBL" id="CP035037">
    <property type="protein sequence ID" value="QAB17636.1"/>
    <property type="molecule type" value="Genomic_DNA"/>
</dbReference>
<reference evidence="2 3" key="1">
    <citation type="submission" date="2019-01" db="EMBL/GenBank/DDBJ databases">
        <title>Leucobacter muris sp. nov. isolated from the nose of a laboratory mouse.</title>
        <authorList>
            <person name="Benga L."/>
            <person name="Sproeer C."/>
            <person name="Schumann P."/>
            <person name="Verbarg S."/>
            <person name="Bunk B."/>
            <person name="Engelhardt E."/>
            <person name="Benten P.M."/>
            <person name="Sager M."/>
        </authorList>
    </citation>
    <scope>NUCLEOTIDE SEQUENCE [LARGE SCALE GENOMIC DNA]</scope>
    <source>
        <strain evidence="2 3">DSM 101948</strain>
    </source>
</reference>
<evidence type="ECO:0000313" key="3">
    <source>
        <dbReference type="Proteomes" id="UP000285768"/>
    </source>
</evidence>
<gene>
    <name evidence="2" type="ORF">Leucomu_06610</name>
</gene>
<dbReference type="CDD" id="cd00093">
    <property type="entry name" value="HTH_XRE"/>
    <property type="match status" value="1"/>
</dbReference>
<evidence type="ECO:0000259" key="1">
    <source>
        <dbReference type="PROSITE" id="PS50943"/>
    </source>
</evidence>
<proteinExistence type="predicted"/>
<dbReference type="RefSeq" id="WP_128386725.1">
    <property type="nucleotide sequence ID" value="NZ_CP035037.1"/>
</dbReference>
<organism evidence="2 3">
    <name type="scientific">Leucobacter muris</name>
    <dbReference type="NCBI Taxonomy" id="1935379"/>
    <lineage>
        <taxon>Bacteria</taxon>
        <taxon>Bacillati</taxon>
        <taxon>Actinomycetota</taxon>
        <taxon>Actinomycetes</taxon>
        <taxon>Micrococcales</taxon>
        <taxon>Microbacteriaceae</taxon>
        <taxon>Leucobacter</taxon>
    </lineage>
</organism>
<dbReference type="InterPro" id="IPR001387">
    <property type="entry name" value="Cro/C1-type_HTH"/>
</dbReference>
<dbReference type="PROSITE" id="PS50943">
    <property type="entry name" value="HTH_CROC1"/>
    <property type="match status" value="1"/>
</dbReference>
<dbReference type="Proteomes" id="UP000285768">
    <property type="component" value="Chromosome"/>
</dbReference>
<accession>A0ABX5QF27</accession>
<keyword evidence="3" id="KW-1185">Reference proteome</keyword>
<evidence type="ECO:0000313" key="2">
    <source>
        <dbReference type="EMBL" id="QAB17636.1"/>
    </source>
</evidence>
<protein>
    <submittedName>
        <fullName evidence="2">XRE family transcriptional regulator</fullName>
    </submittedName>
</protein>
<dbReference type="SUPFAM" id="SSF47413">
    <property type="entry name" value="lambda repressor-like DNA-binding domains"/>
    <property type="match status" value="1"/>
</dbReference>
<feature type="domain" description="HTH cro/C1-type" evidence="1">
    <location>
        <begin position="25"/>
        <end position="72"/>
    </location>
</feature>